<dbReference type="SUPFAM" id="SSF57016">
    <property type="entry name" value="Plant lectins/antimicrobial peptides"/>
    <property type="match status" value="1"/>
</dbReference>
<evidence type="ECO:0000256" key="4">
    <source>
        <dbReference type="ARBA" id="ARBA00022729"/>
    </source>
</evidence>
<accession>A0A1Y2DGI3</accession>
<dbReference type="GO" id="GO:0005975">
    <property type="term" value="P:carbohydrate metabolic process"/>
    <property type="evidence" value="ECO:0007669"/>
    <property type="project" value="InterPro"/>
</dbReference>
<dbReference type="FunCoup" id="A0A1Y2DGI3">
    <property type="interactions" value="37"/>
</dbReference>
<dbReference type="GO" id="GO:0016810">
    <property type="term" value="F:hydrolase activity, acting on carbon-nitrogen (but not peptide) bonds"/>
    <property type="evidence" value="ECO:0007669"/>
    <property type="project" value="InterPro"/>
</dbReference>
<evidence type="ECO:0000256" key="8">
    <source>
        <dbReference type="SAM" id="SignalP"/>
    </source>
</evidence>
<evidence type="ECO:0000256" key="6">
    <source>
        <dbReference type="ARBA" id="ARBA00023277"/>
    </source>
</evidence>
<dbReference type="InParanoid" id="A0A1Y2DGI3"/>
<feature type="signal peptide" evidence="8">
    <location>
        <begin position="1"/>
        <end position="16"/>
    </location>
</feature>
<dbReference type="PANTHER" id="PTHR46471">
    <property type="entry name" value="CHITIN DEACETYLASE"/>
    <property type="match status" value="1"/>
</dbReference>
<keyword evidence="4 8" id="KW-0732">Signal</keyword>
<dbReference type="Proteomes" id="UP000193689">
    <property type="component" value="Unassembled WGS sequence"/>
</dbReference>
<dbReference type="GO" id="GO:0008061">
    <property type="term" value="F:chitin binding"/>
    <property type="evidence" value="ECO:0007669"/>
    <property type="project" value="UniProtKB-KW"/>
</dbReference>
<evidence type="ECO:0000259" key="9">
    <source>
        <dbReference type="PROSITE" id="PS51677"/>
    </source>
</evidence>
<evidence type="ECO:0000313" key="11">
    <source>
        <dbReference type="Proteomes" id="UP000193689"/>
    </source>
</evidence>
<dbReference type="GO" id="GO:0046872">
    <property type="term" value="F:metal ion binding"/>
    <property type="evidence" value="ECO:0007669"/>
    <property type="project" value="UniProtKB-KW"/>
</dbReference>
<keyword evidence="3" id="KW-0479">Metal-binding</keyword>
<keyword evidence="5" id="KW-0378">Hydrolase</keyword>
<feature type="chain" id="PRO_5012960221" description="NodB homology domain-containing protein" evidence="8">
    <location>
        <begin position="17"/>
        <end position="260"/>
    </location>
</feature>
<dbReference type="AlphaFoldDB" id="A0A1Y2DGI3"/>
<dbReference type="InterPro" id="IPR011330">
    <property type="entry name" value="Glyco_hydro/deAcase_b/a-brl"/>
</dbReference>
<dbReference type="CDD" id="cd10951">
    <property type="entry name" value="CE4_ClCDA_like"/>
    <property type="match status" value="1"/>
</dbReference>
<evidence type="ECO:0000256" key="3">
    <source>
        <dbReference type="ARBA" id="ARBA00022723"/>
    </source>
</evidence>
<dbReference type="OrthoDB" id="2125469at2759"/>
<evidence type="ECO:0000256" key="2">
    <source>
        <dbReference type="ARBA" id="ARBA00022669"/>
    </source>
</evidence>
<organism evidence="10 11">
    <name type="scientific">Pseudomassariella vexata</name>
    <dbReference type="NCBI Taxonomy" id="1141098"/>
    <lineage>
        <taxon>Eukaryota</taxon>
        <taxon>Fungi</taxon>
        <taxon>Dikarya</taxon>
        <taxon>Ascomycota</taxon>
        <taxon>Pezizomycotina</taxon>
        <taxon>Sordariomycetes</taxon>
        <taxon>Xylariomycetidae</taxon>
        <taxon>Amphisphaeriales</taxon>
        <taxon>Pseudomassariaceae</taxon>
        <taxon>Pseudomassariella</taxon>
    </lineage>
</organism>
<dbReference type="PROSITE" id="PS51677">
    <property type="entry name" value="NODB"/>
    <property type="match status" value="1"/>
</dbReference>
<dbReference type="SUPFAM" id="SSF88713">
    <property type="entry name" value="Glycoside hydrolase/deacetylase"/>
    <property type="match status" value="1"/>
</dbReference>
<protein>
    <recommendedName>
        <fullName evidence="9">NodB homology domain-containing protein</fullName>
    </recommendedName>
</protein>
<dbReference type="Gene3D" id="3.30.60.10">
    <property type="entry name" value="Endochitinase-like"/>
    <property type="match status" value="1"/>
</dbReference>
<keyword evidence="6" id="KW-0119">Carbohydrate metabolism</keyword>
<evidence type="ECO:0000256" key="1">
    <source>
        <dbReference type="ARBA" id="ARBA00001941"/>
    </source>
</evidence>
<sequence>MFSSLIRVTLIAGAAASPLIQPRQSTIPVGTAIFSCTVPNTVALTFDDGPFTYTSSVLDQLDAAGMKGTFFMNGNNWGNIYDYTTVVQRAVEGGHQVASHTWAHPDLATLDAAAVTSQMTDLETAFLSIIGKFPTYMRPPYFSYTDETLETLGGLGYHVIHADIDTQDWQFNTLGNTTSVGIFEAGLDAGGGLTLAHDVHENTAVTLVPAMIAAVQSRGLSAVTVGECLGDAAENCQWGWCGTTSDYCATGCQSAFGICS</sequence>
<dbReference type="EMBL" id="MCFJ01000016">
    <property type="protein sequence ID" value="ORY58382.1"/>
    <property type="molecule type" value="Genomic_DNA"/>
</dbReference>
<feature type="domain" description="NodB homology" evidence="9">
    <location>
        <begin position="40"/>
        <end position="223"/>
    </location>
</feature>
<keyword evidence="11" id="KW-1185">Reference proteome</keyword>
<keyword evidence="7" id="KW-0170">Cobalt</keyword>
<keyword evidence="2" id="KW-0147">Chitin-binding</keyword>
<dbReference type="PANTHER" id="PTHR46471:SF2">
    <property type="entry name" value="CHITIN DEACETYLASE-RELATED"/>
    <property type="match status" value="1"/>
</dbReference>
<evidence type="ECO:0000256" key="5">
    <source>
        <dbReference type="ARBA" id="ARBA00022801"/>
    </source>
</evidence>
<dbReference type="Gene3D" id="3.20.20.370">
    <property type="entry name" value="Glycoside hydrolase/deacetylase"/>
    <property type="match status" value="1"/>
</dbReference>
<dbReference type="RefSeq" id="XP_040711299.1">
    <property type="nucleotide sequence ID" value="XM_040862785.1"/>
</dbReference>
<evidence type="ECO:0000256" key="7">
    <source>
        <dbReference type="ARBA" id="ARBA00023285"/>
    </source>
</evidence>
<gene>
    <name evidence="10" type="ORF">BCR38DRAFT_468653</name>
</gene>
<name>A0A1Y2DGI3_9PEZI</name>
<dbReference type="InterPro" id="IPR002509">
    <property type="entry name" value="NODB_dom"/>
</dbReference>
<dbReference type="InterPro" id="IPR036861">
    <property type="entry name" value="Endochitinase-like_sf"/>
</dbReference>
<dbReference type="GeneID" id="63778997"/>
<comment type="caution">
    <text evidence="10">The sequence shown here is derived from an EMBL/GenBank/DDBJ whole genome shotgun (WGS) entry which is preliminary data.</text>
</comment>
<comment type="cofactor">
    <cofactor evidence="1">
        <name>Co(2+)</name>
        <dbReference type="ChEBI" id="CHEBI:48828"/>
    </cofactor>
</comment>
<dbReference type="Pfam" id="PF01522">
    <property type="entry name" value="Polysacc_deac_1"/>
    <property type="match status" value="1"/>
</dbReference>
<dbReference type="STRING" id="1141098.A0A1Y2DGI3"/>
<proteinExistence type="predicted"/>
<evidence type="ECO:0000313" key="10">
    <source>
        <dbReference type="EMBL" id="ORY58382.1"/>
    </source>
</evidence>
<reference evidence="10 11" key="1">
    <citation type="submission" date="2016-07" db="EMBL/GenBank/DDBJ databases">
        <title>Pervasive Adenine N6-methylation of Active Genes in Fungi.</title>
        <authorList>
            <consortium name="DOE Joint Genome Institute"/>
            <person name="Mondo S.J."/>
            <person name="Dannebaum R.O."/>
            <person name="Kuo R.C."/>
            <person name="Labutti K."/>
            <person name="Haridas S."/>
            <person name="Kuo A."/>
            <person name="Salamov A."/>
            <person name="Ahrendt S.R."/>
            <person name="Lipzen A."/>
            <person name="Sullivan W."/>
            <person name="Andreopoulos W.B."/>
            <person name="Clum A."/>
            <person name="Lindquist E."/>
            <person name="Daum C."/>
            <person name="Ramamoorthy G.K."/>
            <person name="Gryganskyi A."/>
            <person name="Culley D."/>
            <person name="Magnuson J.K."/>
            <person name="James T.Y."/>
            <person name="O'Malley M.A."/>
            <person name="Stajich J.E."/>
            <person name="Spatafora J.W."/>
            <person name="Visel A."/>
            <person name="Grigoriev I.V."/>
        </authorList>
    </citation>
    <scope>NUCLEOTIDE SEQUENCE [LARGE SCALE GENOMIC DNA]</scope>
    <source>
        <strain evidence="10 11">CBS 129021</strain>
    </source>
</reference>